<proteinExistence type="predicted"/>
<protein>
    <submittedName>
        <fullName evidence="1">Plasmid stabilization system</fullName>
    </submittedName>
</protein>
<evidence type="ECO:0000313" key="1">
    <source>
        <dbReference type="EMBL" id="SBV93557.1"/>
    </source>
</evidence>
<sequence length="84" mass="9768">MNNIEWTTKALRQTRKLPAVEQGNIADAVETLRDWPNVEQVKALQGKPGYRLRVGRYRVLFTVHAGIPLVVRIEEVKKRDEHTY</sequence>
<accession>A0A212J2C5</accession>
<dbReference type="InterPro" id="IPR052747">
    <property type="entry name" value="TA_system_RelE_toxin"/>
</dbReference>
<dbReference type="PANTHER" id="PTHR38813:SF1">
    <property type="entry name" value="TOXIN RELE1-RELATED"/>
    <property type="match status" value="1"/>
</dbReference>
<organism evidence="1">
    <name type="scientific">uncultured delta proteobacterium</name>
    <dbReference type="NCBI Taxonomy" id="34034"/>
    <lineage>
        <taxon>Bacteria</taxon>
        <taxon>Deltaproteobacteria</taxon>
        <taxon>environmental samples</taxon>
    </lineage>
</organism>
<reference evidence="1" key="1">
    <citation type="submission" date="2016-04" db="EMBL/GenBank/DDBJ databases">
        <authorList>
            <person name="Evans L.H."/>
            <person name="Alamgir A."/>
            <person name="Owens N."/>
            <person name="Weber N.D."/>
            <person name="Virtaneva K."/>
            <person name="Barbian K."/>
            <person name="Babar A."/>
            <person name="Rosenke K."/>
        </authorList>
    </citation>
    <scope>NUCLEOTIDE SEQUENCE</scope>
    <source>
        <strain evidence="1">86</strain>
    </source>
</reference>
<name>A0A212J2C5_9DELT</name>
<dbReference type="InterPro" id="IPR035093">
    <property type="entry name" value="RelE/ParE_toxin_dom_sf"/>
</dbReference>
<dbReference type="PANTHER" id="PTHR38813">
    <property type="match status" value="1"/>
</dbReference>
<gene>
    <name evidence="1" type="ORF">KL86DPRO_10552</name>
</gene>
<dbReference type="SUPFAM" id="SSF143011">
    <property type="entry name" value="RelE-like"/>
    <property type="match status" value="1"/>
</dbReference>
<dbReference type="AlphaFoldDB" id="A0A212J2C5"/>
<dbReference type="EMBL" id="FLUQ01000001">
    <property type="protein sequence ID" value="SBV93557.1"/>
    <property type="molecule type" value="Genomic_DNA"/>
</dbReference>
<dbReference type="Gene3D" id="3.30.2310.20">
    <property type="entry name" value="RelE-like"/>
    <property type="match status" value="1"/>
</dbReference>